<accession>X1F7T8</accession>
<protein>
    <submittedName>
        <fullName evidence="1">Uncharacterized protein</fullName>
    </submittedName>
</protein>
<gene>
    <name evidence="1" type="ORF">S03H2_26343</name>
</gene>
<sequence length="36" mass="4405">MAQKNIYEYDAKKILANELPKYYPEFKYHNKLVIID</sequence>
<proteinExistence type="predicted"/>
<name>X1F7T8_9ZZZZ</name>
<comment type="caution">
    <text evidence="1">The sequence shown here is derived from an EMBL/GenBank/DDBJ whole genome shotgun (WGS) entry which is preliminary data.</text>
</comment>
<evidence type="ECO:0000313" key="1">
    <source>
        <dbReference type="EMBL" id="GAH41701.1"/>
    </source>
</evidence>
<dbReference type="AlphaFoldDB" id="X1F7T8"/>
<feature type="non-terminal residue" evidence="1">
    <location>
        <position position="36"/>
    </location>
</feature>
<dbReference type="EMBL" id="BARU01015238">
    <property type="protein sequence ID" value="GAH41701.1"/>
    <property type="molecule type" value="Genomic_DNA"/>
</dbReference>
<reference evidence="1" key="1">
    <citation type="journal article" date="2014" name="Front. Microbiol.">
        <title>High frequency of phylogenetically diverse reductive dehalogenase-homologous genes in deep subseafloor sedimentary metagenomes.</title>
        <authorList>
            <person name="Kawai M."/>
            <person name="Futagami T."/>
            <person name="Toyoda A."/>
            <person name="Takaki Y."/>
            <person name="Nishi S."/>
            <person name="Hori S."/>
            <person name="Arai W."/>
            <person name="Tsubouchi T."/>
            <person name="Morono Y."/>
            <person name="Uchiyama I."/>
            <person name="Ito T."/>
            <person name="Fujiyama A."/>
            <person name="Inagaki F."/>
            <person name="Takami H."/>
        </authorList>
    </citation>
    <scope>NUCLEOTIDE SEQUENCE</scope>
    <source>
        <strain evidence="1">Expedition CK06-06</strain>
    </source>
</reference>
<organism evidence="1">
    <name type="scientific">marine sediment metagenome</name>
    <dbReference type="NCBI Taxonomy" id="412755"/>
    <lineage>
        <taxon>unclassified sequences</taxon>
        <taxon>metagenomes</taxon>
        <taxon>ecological metagenomes</taxon>
    </lineage>
</organism>